<dbReference type="RefSeq" id="WP_092409021.1">
    <property type="nucleotide sequence ID" value="NZ_FOVF01000022.1"/>
</dbReference>
<dbReference type="GO" id="GO:0005886">
    <property type="term" value="C:plasma membrane"/>
    <property type="evidence" value="ECO:0007669"/>
    <property type="project" value="UniProtKB-SubCell"/>
</dbReference>
<dbReference type="EMBL" id="FOVF01000022">
    <property type="protein sequence ID" value="SFN44985.1"/>
    <property type="molecule type" value="Genomic_DNA"/>
</dbReference>
<keyword evidence="6" id="KW-0051">Antiviral defense</keyword>
<evidence type="ECO:0000256" key="5">
    <source>
        <dbReference type="ARBA" id="ARBA00022989"/>
    </source>
</evidence>
<dbReference type="InterPro" id="IPR043760">
    <property type="entry name" value="PycTM_dom"/>
</dbReference>
<keyword evidence="11" id="KW-1185">Reference proteome</keyword>
<evidence type="ECO:0000313" key="11">
    <source>
        <dbReference type="Proteomes" id="UP000198575"/>
    </source>
</evidence>
<evidence type="ECO:0000313" key="10">
    <source>
        <dbReference type="EMBL" id="SFN44985.1"/>
    </source>
</evidence>
<keyword evidence="7 8" id="KW-0472">Membrane</keyword>
<evidence type="ECO:0000256" key="2">
    <source>
        <dbReference type="ARBA" id="ARBA00022475"/>
    </source>
</evidence>
<evidence type="ECO:0000256" key="4">
    <source>
        <dbReference type="ARBA" id="ARBA00022741"/>
    </source>
</evidence>
<comment type="subcellular location">
    <subcellularLocation>
        <location evidence="1">Cell membrane</location>
    </subcellularLocation>
</comment>
<evidence type="ECO:0000256" key="8">
    <source>
        <dbReference type="SAM" id="Phobius"/>
    </source>
</evidence>
<keyword evidence="2" id="KW-1003">Cell membrane</keyword>
<dbReference type="Proteomes" id="UP000198575">
    <property type="component" value="Unassembled WGS sequence"/>
</dbReference>
<name>A0A1I4Z3Y2_9GAMM</name>
<dbReference type="AlphaFoldDB" id="A0A1I4Z3Y2"/>
<feature type="transmembrane region" description="Helical" evidence="8">
    <location>
        <begin position="67"/>
        <end position="88"/>
    </location>
</feature>
<evidence type="ECO:0000256" key="7">
    <source>
        <dbReference type="ARBA" id="ARBA00023136"/>
    </source>
</evidence>
<organism evidence="10 11">
    <name type="scientific">Dokdonella immobilis</name>
    <dbReference type="NCBI Taxonomy" id="578942"/>
    <lineage>
        <taxon>Bacteria</taxon>
        <taxon>Pseudomonadati</taxon>
        <taxon>Pseudomonadota</taxon>
        <taxon>Gammaproteobacteria</taxon>
        <taxon>Lysobacterales</taxon>
        <taxon>Rhodanobacteraceae</taxon>
        <taxon>Dokdonella</taxon>
    </lineage>
</organism>
<keyword evidence="4" id="KW-0547">Nucleotide-binding</keyword>
<reference evidence="10 11" key="1">
    <citation type="submission" date="2016-10" db="EMBL/GenBank/DDBJ databases">
        <authorList>
            <person name="de Groot N.N."/>
        </authorList>
    </citation>
    <scope>NUCLEOTIDE SEQUENCE [LARGE SCALE GENOMIC DNA]</scope>
    <source>
        <strain evidence="10 11">CGMCC 1.7659</strain>
    </source>
</reference>
<dbReference type="OrthoDB" id="338959at2"/>
<sequence length="183" mass="20980">MSETPRPPLSYDQIPERNTADNVMRTAQQHHVQLSAMADTKANIIITVSSIVLTLSLGRLTDPELRVSVLTLAGFTLVALLLAILAVLPKYRPIRLKDEALPPHFNLLFFGHFAELSRERYLAEMNKVLMPDGTPYKTWALDLYSLGTYLSHHKYRYLRYSYLFFLTGFILACLEQGWRLLTH</sequence>
<dbReference type="STRING" id="578942.SAMN05216289_12239"/>
<keyword evidence="3 8" id="KW-0812">Transmembrane</keyword>
<feature type="domain" description="Pycsar effector protein" evidence="9">
    <location>
        <begin position="25"/>
        <end position="172"/>
    </location>
</feature>
<keyword evidence="5 8" id="KW-1133">Transmembrane helix</keyword>
<dbReference type="GO" id="GO:0000166">
    <property type="term" value="F:nucleotide binding"/>
    <property type="evidence" value="ECO:0007669"/>
    <property type="project" value="UniProtKB-KW"/>
</dbReference>
<gene>
    <name evidence="10" type="ORF">SAMN05216289_12239</name>
</gene>
<protein>
    <recommendedName>
        <fullName evidence="9">Pycsar effector protein domain-containing protein</fullName>
    </recommendedName>
</protein>
<dbReference type="Pfam" id="PF18967">
    <property type="entry name" value="PycTM"/>
    <property type="match status" value="1"/>
</dbReference>
<evidence type="ECO:0000256" key="6">
    <source>
        <dbReference type="ARBA" id="ARBA00023118"/>
    </source>
</evidence>
<proteinExistence type="predicted"/>
<dbReference type="GO" id="GO:0051607">
    <property type="term" value="P:defense response to virus"/>
    <property type="evidence" value="ECO:0007669"/>
    <property type="project" value="UniProtKB-KW"/>
</dbReference>
<evidence type="ECO:0000256" key="3">
    <source>
        <dbReference type="ARBA" id="ARBA00022692"/>
    </source>
</evidence>
<accession>A0A1I4Z3Y2</accession>
<feature type="transmembrane region" description="Helical" evidence="8">
    <location>
        <begin position="160"/>
        <end position="178"/>
    </location>
</feature>
<evidence type="ECO:0000259" key="9">
    <source>
        <dbReference type="Pfam" id="PF18967"/>
    </source>
</evidence>
<evidence type="ECO:0000256" key="1">
    <source>
        <dbReference type="ARBA" id="ARBA00004236"/>
    </source>
</evidence>